<reference evidence="3 4" key="1">
    <citation type="submission" date="2019-11" db="EMBL/GenBank/DDBJ databases">
        <title>Whole genome sequence of Oryza granulata.</title>
        <authorList>
            <person name="Li W."/>
        </authorList>
    </citation>
    <scope>NUCLEOTIDE SEQUENCE [LARGE SCALE GENOMIC DNA]</scope>
    <source>
        <strain evidence="4">cv. Menghai</strain>
        <tissue evidence="3">Leaf</tissue>
    </source>
</reference>
<organism evidence="3 4">
    <name type="scientific">Oryza meyeriana var. granulata</name>
    <dbReference type="NCBI Taxonomy" id="110450"/>
    <lineage>
        <taxon>Eukaryota</taxon>
        <taxon>Viridiplantae</taxon>
        <taxon>Streptophyta</taxon>
        <taxon>Embryophyta</taxon>
        <taxon>Tracheophyta</taxon>
        <taxon>Spermatophyta</taxon>
        <taxon>Magnoliopsida</taxon>
        <taxon>Liliopsida</taxon>
        <taxon>Poales</taxon>
        <taxon>Poaceae</taxon>
        <taxon>BOP clade</taxon>
        <taxon>Oryzoideae</taxon>
        <taxon>Oryzeae</taxon>
        <taxon>Oryzinae</taxon>
        <taxon>Oryza</taxon>
        <taxon>Oryza meyeriana</taxon>
    </lineage>
</organism>
<evidence type="ECO:0000313" key="4">
    <source>
        <dbReference type="Proteomes" id="UP000479710"/>
    </source>
</evidence>
<dbReference type="Proteomes" id="UP000479710">
    <property type="component" value="Unassembled WGS sequence"/>
</dbReference>
<accession>A0A6G1C079</accession>
<dbReference type="AlphaFoldDB" id="A0A6G1C079"/>
<dbReference type="EMBL" id="SPHZ02000011">
    <property type="protein sequence ID" value="KAF0893590.1"/>
    <property type="molecule type" value="Genomic_DNA"/>
</dbReference>
<dbReference type="Gene3D" id="1.10.600.10">
    <property type="entry name" value="Farnesyl Diphosphate Synthase"/>
    <property type="match status" value="1"/>
</dbReference>
<dbReference type="Pfam" id="PF03936">
    <property type="entry name" value="Terpene_synth_C"/>
    <property type="match status" value="1"/>
</dbReference>
<comment type="caution">
    <text evidence="3">The sequence shown here is derived from an EMBL/GenBank/DDBJ whole genome shotgun (WGS) entry which is preliminary data.</text>
</comment>
<sequence>MVERADKLKLDVRTLFETRNSIVGRMQWWKELYGYMGLSYIRDRVVESYVWSYVVFYEEGSALARIIFTKIIAFIILMDDTYDSHATIQECRKLNEAIQRWDESAITFLPEYMKKLYSALLKTFKEFEAHVEVDSQYRVDYTKKEFQKLSAYYLQEAEWSHQNYKPSFKEQVALSTVTSTVPLLCVSTTVGQGDALTKEAFEWAANSIGAITACAKITRFMNDIAAFKRGRKNRGDVASTVECYMNEKKVTSEGAITKIDSLIEDEWRTINQALCGRRELLPAVQQVVSLAICATFFYGNRKDAYTFSTHLQETVESLFVNPVPV</sequence>
<dbReference type="SFLD" id="SFLDS00005">
    <property type="entry name" value="Isoprenoid_Synthase_Type_I"/>
    <property type="match status" value="1"/>
</dbReference>
<dbReference type="GO" id="GO:0000287">
    <property type="term" value="F:magnesium ion binding"/>
    <property type="evidence" value="ECO:0007669"/>
    <property type="project" value="InterPro"/>
</dbReference>
<dbReference type="InterPro" id="IPR050148">
    <property type="entry name" value="Terpene_synthase-like"/>
</dbReference>
<dbReference type="InterPro" id="IPR008949">
    <property type="entry name" value="Isoprenoid_synthase_dom_sf"/>
</dbReference>
<dbReference type="SUPFAM" id="SSF48576">
    <property type="entry name" value="Terpenoid synthases"/>
    <property type="match status" value="1"/>
</dbReference>
<evidence type="ECO:0000259" key="2">
    <source>
        <dbReference type="Pfam" id="PF03936"/>
    </source>
</evidence>
<dbReference type="OrthoDB" id="773451at2759"/>
<dbReference type="InterPro" id="IPR034741">
    <property type="entry name" value="Terpene_cyclase-like_1_C"/>
</dbReference>
<protein>
    <recommendedName>
        <fullName evidence="2">Terpene synthase metal-binding domain-containing protein</fullName>
    </recommendedName>
</protein>
<evidence type="ECO:0000313" key="3">
    <source>
        <dbReference type="EMBL" id="KAF0893590.1"/>
    </source>
</evidence>
<dbReference type="PANTHER" id="PTHR31225:SF92">
    <property type="entry name" value="OS04G0345400 PROTEIN"/>
    <property type="match status" value="1"/>
</dbReference>
<dbReference type="GO" id="GO:0016114">
    <property type="term" value="P:terpenoid biosynthetic process"/>
    <property type="evidence" value="ECO:0007669"/>
    <property type="project" value="InterPro"/>
</dbReference>
<dbReference type="SFLD" id="SFLDG01019">
    <property type="entry name" value="Terpene_Cyclase_Like_1_C_Termi"/>
    <property type="match status" value="1"/>
</dbReference>
<name>A0A6G1C079_9ORYZ</name>
<keyword evidence="1" id="KW-0479">Metal-binding</keyword>
<keyword evidence="4" id="KW-1185">Reference proteome</keyword>
<proteinExistence type="predicted"/>
<evidence type="ECO:0000256" key="1">
    <source>
        <dbReference type="ARBA" id="ARBA00022723"/>
    </source>
</evidence>
<feature type="domain" description="Terpene synthase metal-binding" evidence="2">
    <location>
        <begin position="30"/>
        <end position="268"/>
    </location>
</feature>
<dbReference type="InterPro" id="IPR005630">
    <property type="entry name" value="Terpene_synthase_metal-bd"/>
</dbReference>
<gene>
    <name evidence="3" type="ORF">E2562_027316</name>
</gene>
<dbReference type="PANTHER" id="PTHR31225">
    <property type="entry name" value="OS04G0344100 PROTEIN-RELATED"/>
    <property type="match status" value="1"/>
</dbReference>
<dbReference type="GO" id="GO:0010333">
    <property type="term" value="F:terpene synthase activity"/>
    <property type="evidence" value="ECO:0007669"/>
    <property type="project" value="InterPro"/>
</dbReference>